<dbReference type="Proteomes" id="UP001060085">
    <property type="component" value="Linkage Group LG07"/>
</dbReference>
<gene>
    <name evidence="1" type="ORF">M9H77_31456</name>
</gene>
<reference evidence="2" key="1">
    <citation type="journal article" date="2023" name="Nat. Plants">
        <title>Single-cell RNA sequencing provides a high-resolution roadmap for understanding the multicellular compartmentation of specialized metabolism.</title>
        <authorList>
            <person name="Sun S."/>
            <person name="Shen X."/>
            <person name="Li Y."/>
            <person name="Li Y."/>
            <person name="Wang S."/>
            <person name="Li R."/>
            <person name="Zhang H."/>
            <person name="Shen G."/>
            <person name="Guo B."/>
            <person name="Wei J."/>
            <person name="Xu J."/>
            <person name="St-Pierre B."/>
            <person name="Chen S."/>
            <person name="Sun C."/>
        </authorList>
    </citation>
    <scope>NUCLEOTIDE SEQUENCE [LARGE SCALE GENOMIC DNA]</scope>
</reference>
<evidence type="ECO:0000313" key="1">
    <source>
        <dbReference type="EMBL" id="KAI5654269.1"/>
    </source>
</evidence>
<proteinExistence type="predicted"/>
<comment type="caution">
    <text evidence="1">The sequence shown here is derived from an EMBL/GenBank/DDBJ whole genome shotgun (WGS) entry which is preliminary data.</text>
</comment>
<protein>
    <submittedName>
        <fullName evidence="1">Uncharacterized protein</fullName>
    </submittedName>
</protein>
<keyword evidence="2" id="KW-1185">Reference proteome</keyword>
<accession>A0ACC0A273</accession>
<organism evidence="1 2">
    <name type="scientific">Catharanthus roseus</name>
    <name type="common">Madagascar periwinkle</name>
    <name type="synonym">Vinca rosea</name>
    <dbReference type="NCBI Taxonomy" id="4058"/>
    <lineage>
        <taxon>Eukaryota</taxon>
        <taxon>Viridiplantae</taxon>
        <taxon>Streptophyta</taxon>
        <taxon>Embryophyta</taxon>
        <taxon>Tracheophyta</taxon>
        <taxon>Spermatophyta</taxon>
        <taxon>Magnoliopsida</taxon>
        <taxon>eudicotyledons</taxon>
        <taxon>Gunneridae</taxon>
        <taxon>Pentapetalae</taxon>
        <taxon>asterids</taxon>
        <taxon>lamiids</taxon>
        <taxon>Gentianales</taxon>
        <taxon>Apocynaceae</taxon>
        <taxon>Rauvolfioideae</taxon>
        <taxon>Vinceae</taxon>
        <taxon>Catharanthinae</taxon>
        <taxon>Catharanthus</taxon>
    </lineage>
</organism>
<name>A0ACC0A273_CATRO</name>
<evidence type="ECO:0000313" key="2">
    <source>
        <dbReference type="Proteomes" id="UP001060085"/>
    </source>
</evidence>
<dbReference type="EMBL" id="CM044707">
    <property type="protein sequence ID" value="KAI5654269.1"/>
    <property type="molecule type" value="Genomic_DNA"/>
</dbReference>
<sequence length="198" mass="23702">MDWAKETTMKVNTYLIITRYLRSRIYDRRPYITLGCEYRGANKSRTKSRVDNEEEEVPIKRRDHYGTKKHNHAIGVYNHGHTQAARLTEEQLIQTEQFIKVMWYHVISYSFFKNKMRVVPAQKIYNIVTNMKKNRMQERNTKEEVLCLGAQWGYTVFYKNCGDSIVLSDIIVVHTTLIRMMRTWPYLLIMDAMYKTNK</sequence>